<accession>A0ABX9U777</accession>
<feature type="transmembrane region" description="Helical" evidence="1">
    <location>
        <begin position="63"/>
        <end position="85"/>
    </location>
</feature>
<feature type="transmembrane region" description="Helical" evidence="1">
    <location>
        <begin position="129"/>
        <end position="146"/>
    </location>
</feature>
<protein>
    <recommendedName>
        <fullName evidence="4">O-antigen ligase domain-containing protein</fullName>
    </recommendedName>
</protein>
<keyword evidence="1" id="KW-1133">Transmembrane helix</keyword>
<proteinExistence type="predicted"/>
<comment type="caution">
    <text evidence="2">The sequence shown here is derived from an EMBL/GenBank/DDBJ whole genome shotgun (WGS) entry which is preliminary data.</text>
</comment>
<feature type="transmembrane region" description="Helical" evidence="1">
    <location>
        <begin position="12"/>
        <end position="32"/>
    </location>
</feature>
<keyword evidence="3" id="KW-1185">Reference proteome</keyword>
<organism evidence="2 3">
    <name type="scientific">Acinetobacter cumulans</name>
    <dbReference type="NCBI Taxonomy" id="2136182"/>
    <lineage>
        <taxon>Bacteria</taxon>
        <taxon>Pseudomonadati</taxon>
        <taxon>Pseudomonadota</taxon>
        <taxon>Gammaproteobacteria</taxon>
        <taxon>Moraxellales</taxon>
        <taxon>Moraxellaceae</taxon>
        <taxon>Acinetobacter</taxon>
    </lineage>
</organism>
<feature type="transmembrane region" description="Helical" evidence="1">
    <location>
        <begin position="38"/>
        <end position="56"/>
    </location>
</feature>
<gene>
    <name evidence="2" type="ORF">D9K79_06495</name>
</gene>
<feature type="transmembrane region" description="Helical" evidence="1">
    <location>
        <begin position="179"/>
        <end position="209"/>
    </location>
</feature>
<keyword evidence="1" id="KW-0812">Transmembrane</keyword>
<keyword evidence="1" id="KW-0472">Membrane</keyword>
<evidence type="ECO:0008006" key="4">
    <source>
        <dbReference type="Google" id="ProtNLM"/>
    </source>
</evidence>
<dbReference type="Proteomes" id="UP000273105">
    <property type="component" value="Unassembled WGS sequence"/>
</dbReference>
<dbReference type="RefSeq" id="WP_121531721.1">
    <property type="nucleotide sequence ID" value="NZ_RCHE01000011.1"/>
</dbReference>
<feature type="transmembrane region" description="Helical" evidence="1">
    <location>
        <begin position="152"/>
        <end position="172"/>
    </location>
</feature>
<evidence type="ECO:0000313" key="3">
    <source>
        <dbReference type="Proteomes" id="UP000273105"/>
    </source>
</evidence>
<sequence>MNKINYFNVSFSKIFLNCFIFLAIFIGLLRTLNFQINGFFILEVFYFLSCCFILLFKKLKWNYNLLVFIVFIVFYFVISVFIAYINDPGVNYYDFLLIYKFFIYLILMSFWVGKDVFCKKDLIDFQKKIIFIFLFFYFLQKVVLGVNRPQVFGENNFELVLLLILFYISNAYKNNSNFLYIFSMGLVVLLSASRSAAIMYLVSVFFILLSNKVGFKTIFVLIFSILSVFLAVGLFIQRLDGGDLSSIDRINMFNELAYITNGWGYINWFFGAPRISPLPQEVCNSLSFYESLFSYKQDGTCYSVILHAFNMRVIYDHGLFVVLFIFLYLLRILHDLDKKTKILIFLIIVLTGFSVSSLNSVFLAISLSILCSLKRKE</sequence>
<name>A0ABX9U777_9GAMM</name>
<evidence type="ECO:0000313" key="2">
    <source>
        <dbReference type="EMBL" id="RLL47436.1"/>
    </source>
</evidence>
<feature type="transmembrane region" description="Helical" evidence="1">
    <location>
        <begin position="215"/>
        <end position="236"/>
    </location>
</feature>
<dbReference type="EMBL" id="RCHE01000011">
    <property type="protein sequence ID" value="RLL47436.1"/>
    <property type="molecule type" value="Genomic_DNA"/>
</dbReference>
<evidence type="ECO:0000256" key="1">
    <source>
        <dbReference type="SAM" id="Phobius"/>
    </source>
</evidence>
<feature type="transmembrane region" description="Helical" evidence="1">
    <location>
        <begin position="97"/>
        <end position="117"/>
    </location>
</feature>
<reference evidence="2 3" key="1">
    <citation type="submission" date="2018-09" db="EMBL/GenBank/DDBJ databases">
        <title>The draft genome of Acinetobacter sp. strains.</title>
        <authorList>
            <person name="Qin J."/>
            <person name="Feng Y."/>
            <person name="Zong Z."/>
        </authorList>
    </citation>
    <scope>NUCLEOTIDE SEQUENCE [LARGE SCALE GENOMIC DNA]</scope>
    <source>
        <strain evidence="2 3">WCHAc060001</strain>
    </source>
</reference>
<feature type="transmembrane region" description="Helical" evidence="1">
    <location>
        <begin position="342"/>
        <end position="371"/>
    </location>
</feature>
<feature type="transmembrane region" description="Helical" evidence="1">
    <location>
        <begin position="313"/>
        <end position="330"/>
    </location>
</feature>